<evidence type="ECO:0000313" key="2">
    <source>
        <dbReference type="Proteomes" id="UP000887577"/>
    </source>
</evidence>
<dbReference type="InterPro" id="IPR011333">
    <property type="entry name" value="SKP1/BTB/POZ_sf"/>
</dbReference>
<accession>A0A914ZB47</accession>
<name>A0A914ZB47_9BILA</name>
<sequence>MYHGAGDIKFVVGSESITAHQFFISLESNAFKAMFENPLFKENQSGEILIDDFQFQTVQAFVLFSYGHDIGQLLEYPENGMELLRFADKYDIKNLMETLEEFYLKKITKYNVSFLLSPASRYNAGQLREGCLKFIQALPQADQSCIAFSGAEEMRDLLEK</sequence>
<dbReference type="SUPFAM" id="SSF54695">
    <property type="entry name" value="POZ domain"/>
    <property type="match status" value="1"/>
</dbReference>
<dbReference type="AlphaFoldDB" id="A0A914ZB47"/>
<feature type="domain" description="BTB" evidence="1">
    <location>
        <begin position="6"/>
        <end position="70"/>
    </location>
</feature>
<dbReference type="CDD" id="cd18186">
    <property type="entry name" value="BTB_POZ_ZBTB_KLHL-like"/>
    <property type="match status" value="1"/>
</dbReference>
<dbReference type="Proteomes" id="UP000887577">
    <property type="component" value="Unplaced"/>
</dbReference>
<dbReference type="SMART" id="SM00225">
    <property type="entry name" value="BTB"/>
    <property type="match status" value="1"/>
</dbReference>
<proteinExistence type="predicted"/>
<reference evidence="3" key="1">
    <citation type="submission" date="2022-11" db="UniProtKB">
        <authorList>
            <consortium name="WormBaseParasite"/>
        </authorList>
    </citation>
    <scope>IDENTIFICATION</scope>
</reference>
<organism evidence="2 3">
    <name type="scientific">Panagrolaimus superbus</name>
    <dbReference type="NCBI Taxonomy" id="310955"/>
    <lineage>
        <taxon>Eukaryota</taxon>
        <taxon>Metazoa</taxon>
        <taxon>Ecdysozoa</taxon>
        <taxon>Nematoda</taxon>
        <taxon>Chromadorea</taxon>
        <taxon>Rhabditida</taxon>
        <taxon>Tylenchina</taxon>
        <taxon>Panagrolaimomorpha</taxon>
        <taxon>Panagrolaimoidea</taxon>
        <taxon>Panagrolaimidae</taxon>
        <taxon>Panagrolaimus</taxon>
    </lineage>
</organism>
<protein>
    <submittedName>
        <fullName evidence="3">BTB domain-containing protein</fullName>
    </submittedName>
</protein>
<dbReference type="PROSITE" id="PS50097">
    <property type="entry name" value="BTB"/>
    <property type="match status" value="1"/>
</dbReference>
<dbReference type="WBParaSite" id="PSU_v2.g8985.t1">
    <property type="protein sequence ID" value="PSU_v2.g8985.t1"/>
    <property type="gene ID" value="PSU_v2.g8985"/>
</dbReference>
<evidence type="ECO:0000259" key="1">
    <source>
        <dbReference type="PROSITE" id="PS50097"/>
    </source>
</evidence>
<dbReference type="InterPro" id="IPR000210">
    <property type="entry name" value="BTB/POZ_dom"/>
</dbReference>
<dbReference type="Pfam" id="PF00651">
    <property type="entry name" value="BTB"/>
    <property type="match status" value="1"/>
</dbReference>
<keyword evidence="2" id="KW-1185">Reference proteome</keyword>
<evidence type="ECO:0000313" key="3">
    <source>
        <dbReference type="WBParaSite" id="PSU_v2.g8985.t1"/>
    </source>
</evidence>
<dbReference type="Gene3D" id="3.30.710.10">
    <property type="entry name" value="Potassium Channel Kv1.1, Chain A"/>
    <property type="match status" value="1"/>
</dbReference>
<dbReference type="PANTHER" id="PTHR24413">
    <property type="entry name" value="SPECKLE-TYPE POZ PROTEIN"/>
    <property type="match status" value="1"/>
</dbReference>